<proteinExistence type="predicted"/>
<dbReference type="OrthoDB" id="996129at2759"/>
<name>A0A371IDS2_MUCPR</name>
<keyword evidence="2" id="KW-1185">Reference proteome</keyword>
<comment type="caution">
    <text evidence="1">The sequence shown here is derived from an EMBL/GenBank/DDBJ whole genome shotgun (WGS) entry which is preliminary data.</text>
</comment>
<sequence>MDESRFNVFSNHKSLWNLFITKKGIKNETTKWLEFIKDYNYNLSHHLGKANVVVDALSRKHSYIGSSLVCEITLKSMKLGLLKIGRVITCDKRIDVNIRTDEVMRFHDKIHVLYVTGLRKLILQNRFSIGLNVWLGATRMCQNLRKMTVWYGLEEEIIGI</sequence>
<accession>A0A371IDS2</accession>
<feature type="non-terminal residue" evidence="1">
    <location>
        <position position="1"/>
    </location>
</feature>
<evidence type="ECO:0000313" key="1">
    <source>
        <dbReference type="EMBL" id="RDY13197.1"/>
    </source>
</evidence>
<evidence type="ECO:0000313" key="2">
    <source>
        <dbReference type="Proteomes" id="UP000257109"/>
    </source>
</evidence>
<gene>
    <name evidence="1" type="ORF">CR513_01919</name>
</gene>
<reference evidence="1" key="1">
    <citation type="submission" date="2018-05" db="EMBL/GenBank/DDBJ databases">
        <title>Draft genome of Mucuna pruriens seed.</title>
        <authorList>
            <person name="Nnadi N.E."/>
            <person name="Vos R."/>
            <person name="Hasami M.H."/>
            <person name="Devisetty U.K."/>
            <person name="Aguiy J.C."/>
        </authorList>
    </citation>
    <scope>NUCLEOTIDE SEQUENCE [LARGE SCALE GENOMIC DNA]</scope>
    <source>
        <strain evidence="1">JCA_2017</strain>
    </source>
</reference>
<dbReference type="AlphaFoldDB" id="A0A371IDS2"/>
<dbReference type="EMBL" id="QJKJ01000324">
    <property type="protein sequence ID" value="RDY13197.1"/>
    <property type="molecule type" value="Genomic_DNA"/>
</dbReference>
<protein>
    <submittedName>
        <fullName evidence="1">Uncharacterized protein</fullName>
    </submittedName>
</protein>
<dbReference type="Proteomes" id="UP000257109">
    <property type="component" value="Unassembled WGS sequence"/>
</dbReference>
<organism evidence="1 2">
    <name type="scientific">Mucuna pruriens</name>
    <name type="common">Velvet bean</name>
    <name type="synonym">Dolichos pruriens</name>
    <dbReference type="NCBI Taxonomy" id="157652"/>
    <lineage>
        <taxon>Eukaryota</taxon>
        <taxon>Viridiplantae</taxon>
        <taxon>Streptophyta</taxon>
        <taxon>Embryophyta</taxon>
        <taxon>Tracheophyta</taxon>
        <taxon>Spermatophyta</taxon>
        <taxon>Magnoliopsida</taxon>
        <taxon>eudicotyledons</taxon>
        <taxon>Gunneridae</taxon>
        <taxon>Pentapetalae</taxon>
        <taxon>rosids</taxon>
        <taxon>fabids</taxon>
        <taxon>Fabales</taxon>
        <taxon>Fabaceae</taxon>
        <taxon>Papilionoideae</taxon>
        <taxon>50 kb inversion clade</taxon>
        <taxon>NPAAA clade</taxon>
        <taxon>indigoferoid/millettioid clade</taxon>
        <taxon>Phaseoleae</taxon>
        <taxon>Mucuna</taxon>
    </lineage>
</organism>